<protein>
    <submittedName>
        <fullName evidence="2">Copper chaperone PCu(A)C</fullName>
    </submittedName>
</protein>
<keyword evidence="3" id="KW-1185">Reference proteome</keyword>
<dbReference type="PANTHER" id="PTHR36302">
    <property type="entry name" value="BLR7088 PROTEIN"/>
    <property type="match status" value="1"/>
</dbReference>
<gene>
    <name evidence="2" type="ORF">F3168_09890</name>
</gene>
<feature type="chain" id="PRO_5028961091" evidence="1">
    <location>
        <begin position="28"/>
        <end position="164"/>
    </location>
</feature>
<dbReference type="InterPro" id="IPR007410">
    <property type="entry name" value="LpqE-like"/>
</dbReference>
<evidence type="ECO:0000256" key="1">
    <source>
        <dbReference type="SAM" id="SignalP"/>
    </source>
</evidence>
<comment type="caution">
    <text evidence="2">The sequence shown here is derived from an EMBL/GenBank/DDBJ whole genome shotgun (WGS) entry which is preliminary data.</text>
</comment>
<dbReference type="InterPro" id="IPR058248">
    <property type="entry name" value="Lxx211020-like"/>
</dbReference>
<keyword evidence="1" id="KW-0732">Signal</keyword>
<reference evidence="2 3" key="1">
    <citation type="submission" date="2019-09" db="EMBL/GenBank/DDBJ databases">
        <title>Polymorphobacter sp. isolated from a lake in China.</title>
        <authorList>
            <person name="Liu Z."/>
        </authorList>
    </citation>
    <scope>NUCLEOTIDE SEQUENCE [LARGE SCALE GENOMIC DNA]</scope>
    <source>
        <strain evidence="2 3">D40P</strain>
    </source>
</reference>
<dbReference type="OrthoDB" id="9796962at2"/>
<dbReference type="Gene3D" id="2.60.40.1890">
    <property type="entry name" value="PCu(A)C copper chaperone"/>
    <property type="match status" value="1"/>
</dbReference>
<organism evidence="2 3">
    <name type="scientific">Sandarakinorhabdus fusca</name>
    <dbReference type="NCBI Taxonomy" id="1439888"/>
    <lineage>
        <taxon>Bacteria</taxon>
        <taxon>Pseudomonadati</taxon>
        <taxon>Pseudomonadota</taxon>
        <taxon>Alphaproteobacteria</taxon>
        <taxon>Sphingomonadales</taxon>
        <taxon>Sphingosinicellaceae</taxon>
        <taxon>Sandarakinorhabdus</taxon>
    </lineage>
</organism>
<dbReference type="InterPro" id="IPR036182">
    <property type="entry name" value="PCuAC_sf"/>
</dbReference>
<evidence type="ECO:0000313" key="3">
    <source>
        <dbReference type="Proteomes" id="UP000481327"/>
    </source>
</evidence>
<dbReference type="PANTHER" id="PTHR36302:SF1">
    <property type="entry name" value="COPPER CHAPERONE PCU(A)C"/>
    <property type="match status" value="1"/>
</dbReference>
<sequence>MTNRPLPGVAAVLALLTAAMAPAPVAAQHVRVAGLTLAKPWTRATAGKVGAGFVAITNAGTSPDRLLSATSPAANKVEIHTMTMDGGIMRMRPLPDGIAVPAGGTTSLAPGGNHLMLIGLKAPLVEGTLVPLTLNFATAGPVKVALKVAAAGAMAPAPGDQQAK</sequence>
<evidence type="ECO:0000313" key="2">
    <source>
        <dbReference type="EMBL" id="MQT17572.1"/>
    </source>
</evidence>
<dbReference type="Pfam" id="PF04314">
    <property type="entry name" value="PCuAC"/>
    <property type="match status" value="1"/>
</dbReference>
<dbReference type="RefSeq" id="WP_152578275.1">
    <property type="nucleotide sequence ID" value="NZ_JAATJI010000002.1"/>
</dbReference>
<proteinExistence type="predicted"/>
<accession>A0A7C9GPI6</accession>
<dbReference type="AlphaFoldDB" id="A0A7C9GPI6"/>
<dbReference type="SUPFAM" id="SSF110087">
    <property type="entry name" value="DR1885-like metal-binding protein"/>
    <property type="match status" value="1"/>
</dbReference>
<feature type="signal peptide" evidence="1">
    <location>
        <begin position="1"/>
        <end position="27"/>
    </location>
</feature>
<dbReference type="Proteomes" id="UP000481327">
    <property type="component" value="Unassembled WGS sequence"/>
</dbReference>
<dbReference type="EMBL" id="WIOL01000003">
    <property type="protein sequence ID" value="MQT17572.1"/>
    <property type="molecule type" value="Genomic_DNA"/>
</dbReference>
<name>A0A7C9GPI6_9SPHN</name>